<dbReference type="InterPro" id="IPR036047">
    <property type="entry name" value="F-box-like_dom_sf"/>
</dbReference>
<evidence type="ECO:0000313" key="4">
    <source>
        <dbReference type="Proteomes" id="UP000824890"/>
    </source>
</evidence>
<dbReference type="InterPro" id="IPR001810">
    <property type="entry name" value="F-box_dom"/>
</dbReference>
<keyword evidence="1" id="KW-1133">Transmembrane helix</keyword>
<proteinExistence type="predicted"/>
<dbReference type="Proteomes" id="UP000824890">
    <property type="component" value="Unassembled WGS sequence"/>
</dbReference>
<keyword evidence="1" id="KW-0472">Membrane</keyword>
<dbReference type="CDD" id="cd22157">
    <property type="entry name" value="F-box_AtFBW1-like"/>
    <property type="match status" value="1"/>
</dbReference>
<name>A0ABQ7YJP3_BRANA</name>
<protein>
    <recommendedName>
        <fullName evidence="2">F-box domain-containing protein</fullName>
    </recommendedName>
</protein>
<dbReference type="SMART" id="SM00256">
    <property type="entry name" value="FBOX"/>
    <property type="match status" value="1"/>
</dbReference>
<dbReference type="SUPFAM" id="SSF81383">
    <property type="entry name" value="F-box domain"/>
    <property type="match status" value="1"/>
</dbReference>
<evidence type="ECO:0000259" key="2">
    <source>
        <dbReference type="SMART" id="SM00256"/>
    </source>
</evidence>
<comment type="caution">
    <text evidence="3">The sequence shown here is derived from an EMBL/GenBank/DDBJ whole genome shotgun (WGS) entry which is preliminary data.</text>
</comment>
<gene>
    <name evidence="3" type="ORF">HID58_075468</name>
</gene>
<dbReference type="PANTHER" id="PTHR31111">
    <property type="entry name" value="BNAA05G37150D PROTEIN-RELATED"/>
    <property type="match status" value="1"/>
</dbReference>
<evidence type="ECO:0000313" key="3">
    <source>
        <dbReference type="EMBL" id="KAH0868446.1"/>
    </source>
</evidence>
<keyword evidence="1" id="KW-0812">Transmembrane</keyword>
<feature type="domain" description="F-box" evidence="2">
    <location>
        <begin position="14"/>
        <end position="54"/>
    </location>
</feature>
<dbReference type="Pfam" id="PF00646">
    <property type="entry name" value="F-box"/>
    <property type="match status" value="1"/>
</dbReference>
<reference evidence="3 4" key="1">
    <citation type="submission" date="2021-05" db="EMBL/GenBank/DDBJ databases">
        <title>Genome Assembly of Synthetic Allotetraploid Brassica napus Reveals Homoeologous Exchanges between Subgenomes.</title>
        <authorList>
            <person name="Davis J.T."/>
        </authorList>
    </citation>
    <scope>NUCLEOTIDE SEQUENCE [LARGE SCALE GENOMIC DNA]</scope>
    <source>
        <strain evidence="4">cv. Da-Ae</strain>
        <tissue evidence="3">Seedling</tissue>
    </source>
</reference>
<dbReference type="EMBL" id="JAGKQM010000017">
    <property type="protein sequence ID" value="KAH0868446.1"/>
    <property type="molecule type" value="Genomic_DNA"/>
</dbReference>
<feature type="transmembrane region" description="Helical" evidence="1">
    <location>
        <begin position="452"/>
        <end position="471"/>
    </location>
</feature>
<keyword evidence="4" id="KW-1185">Reference proteome</keyword>
<sequence>MGEEEEENPNQIYITTDVVEEILVRLPLKSILRFKTVSREWRSLMESRRFADRRMSVPKNRKFLAVGNQAQSRFQGDEEIEMVYLKCDEATRPSLTCDGVVCIPEPNWVSVLNPSTGEFNRFCSGPFHYENDMSTGVWWSEFNINSAMGFGKNEVTGKYKVVSMLFDHNHYQILDVDIGQWRKLVPPPYKVETRRKSACILALDLHTEEFRDVQVLPPLLHSGAARIVNLDDRLAIADICMMKPGWNLEIWIMDAQEKTWCMTYSITLAHRVIPMHGRVIEEWSTLFTPLAEGSLFFYDTKKRLFKYDPEMDFLCCLSSDICVISPFVENLVRLHPGCVPKTRPPGCSNGRSCLNQISYLKSLVLVCFHLTLMISNLFDFLLTFELMHLSIMDFLCCLSSDICVISPFVENLVRLHPGCVQKTRPPHGCRNGRSCLNQIPGSRISKRIKLQIPNILLTSTLVSLICFGYSYRYRT</sequence>
<organism evidence="3 4">
    <name type="scientific">Brassica napus</name>
    <name type="common">Rape</name>
    <dbReference type="NCBI Taxonomy" id="3708"/>
    <lineage>
        <taxon>Eukaryota</taxon>
        <taxon>Viridiplantae</taxon>
        <taxon>Streptophyta</taxon>
        <taxon>Embryophyta</taxon>
        <taxon>Tracheophyta</taxon>
        <taxon>Spermatophyta</taxon>
        <taxon>Magnoliopsida</taxon>
        <taxon>eudicotyledons</taxon>
        <taxon>Gunneridae</taxon>
        <taxon>Pentapetalae</taxon>
        <taxon>rosids</taxon>
        <taxon>malvids</taxon>
        <taxon>Brassicales</taxon>
        <taxon>Brassicaceae</taxon>
        <taxon>Brassiceae</taxon>
        <taxon>Brassica</taxon>
    </lineage>
</organism>
<dbReference type="PANTHER" id="PTHR31111:SF113">
    <property type="entry name" value="F-BOX ASSOCIATED UBIQUITINATION EFFECTOR FAMILY PROTEIN"/>
    <property type="match status" value="1"/>
</dbReference>
<accession>A0ABQ7YJP3</accession>
<evidence type="ECO:0000256" key="1">
    <source>
        <dbReference type="SAM" id="Phobius"/>
    </source>
</evidence>